<dbReference type="OrthoDB" id="2702399at2"/>
<dbReference type="EMBL" id="SNXZ01000003">
    <property type="protein sequence ID" value="TDP97526.1"/>
    <property type="molecule type" value="Genomic_DNA"/>
</dbReference>
<dbReference type="Pfam" id="PF03067">
    <property type="entry name" value="LPMO_10"/>
    <property type="match status" value="1"/>
</dbReference>
<dbReference type="AlphaFoldDB" id="A0A4R6SEP5"/>
<dbReference type="InterPro" id="IPR014756">
    <property type="entry name" value="Ig_E-set"/>
</dbReference>
<accession>A0A4R6SEP5</accession>
<dbReference type="SUPFAM" id="SSF81296">
    <property type="entry name" value="E set domains"/>
    <property type="match status" value="1"/>
</dbReference>
<evidence type="ECO:0000256" key="2">
    <source>
        <dbReference type="SAM" id="SignalP"/>
    </source>
</evidence>
<name>A0A4R6SEP5_LABRH</name>
<evidence type="ECO:0000313" key="4">
    <source>
        <dbReference type="EMBL" id="TDP97526.1"/>
    </source>
</evidence>
<organism evidence="4 5">
    <name type="scientific">Labedaea rhizosphaerae</name>
    <dbReference type="NCBI Taxonomy" id="598644"/>
    <lineage>
        <taxon>Bacteria</taxon>
        <taxon>Bacillati</taxon>
        <taxon>Actinomycetota</taxon>
        <taxon>Actinomycetes</taxon>
        <taxon>Pseudonocardiales</taxon>
        <taxon>Pseudonocardiaceae</taxon>
        <taxon>Labedaea</taxon>
    </lineage>
</organism>
<reference evidence="4 5" key="1">
    <citation type="submission" date="2019-03" db="EMBL/GenBank/DDBJ databases">
        <title>Genomic Encyclopedia of Type Strains, Phase IV (KMG-IV): sequencing the most valuable type-strain genomes for metagenomic binning, comparative biology and taxonomic classification.</title>
        <authorList>
            <person name="Goeker M."/>
        </authorList>
    </citation>
    <scope>NUCLEOTIDE SEQUENCE [LARGE SCALE GENOMIC DNA]</scope>
    <source>
        <strain evidence="4 5">DSM 45361</strain>
    </source>
</reference>
<dbReference type="PANTHER" id="PTHR34823:SF1">
    <property type="entry name" value="CHITIN-BINDING TYPE-4 DOMAIN-CONTAINING PROTEIN"/>
    <property type="match status" value="1"/>
</dbReference>
<sequence>MKRKLLAALAGATLVPGLMLAAPGLASAHGYISGPPSRQAQCAQGLLDCGDIKYEPQSVEGPKGLQSCSGGNSRFAELDDDSKPWRATPTGNSVTFTWTFTAPHRTSTFDYYVGGTLLKSVNLGGAQPQQGLQHTVDLGGRTGRVKVLAVWNVYDTANAFYSCVDLQVG</sequence>
<evidence type="ECO:0000259" key="3">
    <source>
        <dbReference type="Pfam" id="PF03067"/>
    </source>
</evidence>
<feature type="chain" id="PRO_5038952478" evidence="2">
    <location>
        <begin position="22"/>
        <end position="169"/>
    </location>
</feature>
<evidence type="ECO:0000313" key="5">
    <source>
        <dbReference type="Proteomes" id="UP000295444"/>
    </source>
</evidence>
<protein>
    <submittedName>
        <fullName evidence="4">Chitin-binding protein</fullName>
    </submittedName>
</protein>
<keyword evidence="5" id="KW-1185">Reference proteome</keyword>
<gene>
    <name evidence="4" type="ORF">EV186_103490</name>
</gene>
<proteinExistence type="predicted"/>
<dbReference type="InterPro" id="IPR051024">
    <property type="entry name" value="GlcNAc_Chitin_IntDeg"/>
</dbReference>
<dbReference type="CDD" id="cd21177">
    <property type="entry name" value="LPMO_AA10"/>
    <property type="match status" value="1"/>
</dbReference>
<evidence type="ECO:0000256" key="1">
    <source>
        <dbReference type="ARBA" id="ARBA00022729"/>
    </source>
</evidence>
<dbReference type="PANTHER" id="PTHR34823">
    <property type="entry name" value="GLCNAC-BINDING PROTEIN A"/>
    <property type="match status" value="1"/>
</dbReference>
<dbReference type="Gene3D" id="2.70.50.50">
    <property type="entry name" value="chitin-binding protein cbp21"/>
    <property type="match status" value="1"/>
</dbReference>
<feature type="domain" description="Chitin-binding type-4" evidence="3">
    <location>
        <begin position="29"/>
        <end position="166"/>
    </location>
</feature>
<keyword evidence="1 2" id="KW-0732">Signal</keyword>
<dbReference type="Proteomes" id="UP000295444">
    <property type="component" value="Unassembled WGS sequence"/>
</dbReference>
<dbReference type="InterPro" id="IPR004302">
    <property type="entry name" value="Cellulose/chitin-bd_N"/>
</dbReference>
<dbReference type="RefSeq" id="WP_133850716.1">
    <property type="nucleotide sequence ID" value="NZ_SNXZ01000003.1"/>
</dbReference>
<comment type="caution">
    <text evidence="4">The sequence shown here is derived from an EMBL/GenBank/DDBJ whole genome shotgun (WGS) entry which is preliminary data.</text>
</comment>
<feature type="signal peptide" evidence="2">
    <location>
        <begin position="1"/>
        <end position="21"/>
    </location>
</feature>